<dbReference type="Proteomes" id="UP001230268">
    <property type="component" value="Unassembled WGS sequence"/>
</dbReference>
<keyword evidence="6 11" id="KW-0645">Protease</keyword>
<comment type="cofactor">
    <cofactor evidence="2">
        <name>Zn(2+)</name>
        <dbReference type="ChEBI" id="CHEBI:29105"/>
    </cofactor>
</comment>
<evidence type="ECO:0000256" key="11">
    <source>
        <dbReference type="RuleBase" id="RU004386"/>
    </source>
</evidence>
<dbReference type="GO" id="GO:0008270">
    <property type="term" value="F:zinc ion binding"/>
    <property type="evidence" value="ECO:0007669"/>
    <property type="project" value="InterPro"/>
</dbReference>
<dbReference type="GO" id="GO:0005737">
    <property type="term" value="C:cytoplasm"/>
    <property type="evidence" value="ECO:0007669"/>
    <property type="project" value="UniProtKB-ARBA"/>
</dbReference>
<dbReference type="Gene3D" id="3.40.630.10">
    <property type="entry name" value="Zn peptidases"/>
    <property type="match status" value="1"/>
</dbReference>
<dbReference type="EMBL" id="JAVEPI010000002">
    <property type="protein sequence ID" value="KAK1443153.1"/>
    <property type="molecule type" value="Genomic_DNA"/>
</dbReference>
<dbReference type="SUPFAM" id="SSF101821">
    <property type="entry name" value="Aminopeptidase/glucanase lid domain"/>
    <property type="match status" value="1"/>
</dbReference>
<dbReference type="Gene3D" id="2.30.250.10">
    <property type="entry name" value="Aminopeptidase i, Domain 2"/>
    <property type="match status" value="1"/>
</dbReference>
<dbReference type="PANTHER" id="PTHR28570:SF3">
    <property type="entry name" value="ASPARTYL AMINOPEPTIDASE"/>
    <property type="match status" value="1"/>
</dbReference>
<dbReference type="AlphaFoldDB" id="A0AAD8LP91"/>
<dbReference type="InterPro" id="IPR023358">
    <property type="entry name" value="Peptidase_M18_dom2"/>
</dbReference>
<evidence type="ECO:0000256" key="4">
    <source>
        <dbReference type="ARBA" id="ARBA00011965"/>
    </source>
</evidence>
<comment type="caution">
    <text evidence="12">The sequence shown here is derived from an EMBL/GenBank/DDBJ whole genome shotgun (WGS) entry which is preliminary data.</text>
</comment>
<evidence type="ECO:0000256" key="8">
    <source>
        <dbReference type="ARBA" id="ARBA00022801"/>
    </source>
</evidence>
<dbReference type="PANTHER" id="PTHR28570">
    <property type="entry name" value="ASPARTYL AMINOPEPTIDASE"/>
    <property type="match status" value="1"/>
</dbReference>
<keyword evidence="7 11" id="KW-0479">Metal-binding</keyword>
<comment type="similarity">
    <text evidence="3 11">Belongs to the peptidase M18 family.</text>
</comment>
<evidence type="ECO:0000256" key="3">
    <source>
        <dbReference type="ARBA" id="ARBA00008290"/>
    </source>
</evidence>
<proteinExistence type="inferred from homology"/>
<keyword evidence="13" id="KW-1185">Reference proteome</keyword>
<keyword evidence="8 11" id="KW-0378">Hydrolase</keyword>
<accession>A0AAD8LP91</accession>
<organism evidence="12 13">
    <name type="scientific">Babesia gibsoni</name>
    <dbReference type="NCBI Taxonomy" id="33632"/>
    <lineage>
        <taxon>Eukaryota</taxon>
        <taxon>Sar</taxon>
        <taxon>Alveolata</taxon>
        <taxon>Apicomplexa</taxon>
        <taxon>Aconoidasida</taxon>
        <taxon>Piroplasmida</taxon>
        <taxon>Babesiidae</taxon>
        <taxon>Babesia</taxon>
    </lineage>
</organism>
<dbReference type="GO" id="GO:0008237">
    <property type="term" value="F:metallopeptidase activity"/>
    <property type="evidence" value="ECO:0007669"/>
    <property type="project" value="UniProtKB-KW"/>
</dbReference>
<evidence type="ECO:0000313" key="13">
    <source>
        <dbReference type="Proteomes" id="UP001230268"/>
    </source>
</evidence>
<protein>
    <recommendedName>
        <fullName evidence="4">aspartyl aminopeptidase</fullName>
        <ecNumber evidence="4">3.4.11.21</ecNumber>
    </recommendedName>
</protein>
<evidence type="ECO:0000256" key="7">
    <source>
        <dbReference type="ARBA" id="ARBA00022723"/>
    </source>
</evidence>
<dbReference type="NCBIfam" id="NF002759">
    <property type="entry name" value="PRK02813.1"/>
    <property type="match status" value="1"/>
</dbReference>
<evidence type="ECO:0000256" key="2">
    <source>
        <dbReference type="ARBA" id="ARBA00001947"/>
    </source>
</evidence>
<dbReference type="GO" id="GO:0006508">
    <property type="term" value="P:proteolysis"/>
    <property type="evidence" value="ECO:0007669"/>
    <property type="project" value="UniProtKB-KW"/>
</dbReference>
<evidence type="ECO:0000256" key="1">
    <source>
        <dbReference type="ARBA" id="ARBA00001335"/>
    </source>
</evidence>
<keyword evidence="10 11" id="KW-0482">Metalloprotease</keyword>
<keyword evidence="5 11" id="KW-0031">Aminopeptidase</keyword>
<name>A0AAD8LP91_BABGI</name>
<reference evidence="12" key="1">
    <citation type="submission" date="2023-08" db="EMBL/GenBank/DDBJ databases">
        <title>Draft sequence of the Babesia gibsoni genome.</title>
        <authorList>
            <person name="Yamagishi J.Y."/>
            <person name="Xuan X.X."/>
        </authorList>
    </citation>
    <scope>NUCLEOTIDE SEQUENCE</scope>
    <source>
        <strain evidence="12">Azabu</strain>
    </source>
</reference>
<sequence>MALNKNTLNAARDFARNFMPYLDRTGSPAHSVVELVKYLTDNFPAAKKLDPFAPWRLKNGETYYVMDANSTLMAFHVGNKFDPGKGGLVLFGGHTDSPALKLEYKCDTTAQSFHQAICLTYASGLWHTWLDRDLGLAGSVIVRNDGVLQERLVRIAKPLFVVPNLSIHFQTQAEREVLKLNKEKHVRPIVATEVVHKLNSNESAPILEYIAKHLNVAVGDIVDMDLFLMDVQQSSLSGLYEEFLSSGRMDNLASCFSIMGGFLDFVNSNESKDSEYISCSMYFNYEEIGSRMSGGGDSDITMQWLEKLYGSFNTSPVENKDRMLVVNVDMSHAVHPNYPERHSDSHTPRFHEGVVVKRNVNGRYANDIRATGVLLEVARACDVPTQSFRVANDSPCGSTIGPFLSSRLCVPVIDVGMTQLAMHSAREVCSIVDLWYMKVLVKALYANRAVFNHYTEG</sequence>
<evidence type="ECO:0000256" key="5">
    <source>
        <dbReference type="ARBA" id="ARBA00022438"/>
    </source>
</evidence>
<gene>
    <name evidence="12" type="ORF">BgAZ_200290</name>
</gene>
<dbReference type="EC" id="3.4.11.21" evidence="4"/>
<evidence type="ECO:0000313" key="12">
    <source>
        <dbReference type="EMBL" id="KAK1443153.1"/>
    </source>
</evidence>
<comment type="catalytic activity">
    <reaction evidence="1">
        <text>Release of an N-terminal aspartate or glutamate from a peptide, with a preference for aspartate.</text>
        <dbReference type="EC" id="3.4.11.21"/>
    </reaction>
</comment>
<evidence type="ECO:0000256" key="9">
    <source>
        <dbReference type="ARBA" id="ARBA00022833"/>
    </source>
</evidence>
<dbReference type="InterPro" id="IPR001948">
    <property type="entry name" value="Peptidase_M18"/>
</dbReference>
<dbReference type="Pfam" id="PF02127">
    <property type="entry name" value="Peptidase_M18"/>
    <property type="match status" value="1"/>
</dbReference>
<evidence type="ECO:0000256" key="6">
    <source>
        <dbReference type="ARBA" id="ARBA00022670"/>
    </source>
</evidence>
<dbReference type="GO" id="GO:0004177">
    <property type="term" value="F:aminopeptidase activity"/>
    <property type="evidence" value="ECO:0007669"/>
    <property type="project" value="UniProtKB-KW"/>
</dbReference>
<dbReference type="SUPFAM" id="SSF53187">
    <property type="entry name" value="Zn-dependent exopeptidases"/>
    <property type="match status" value="1"/>
</dbReference>
<keyword evidence="9 11" id="KW-0862">Zinc</keyword>
<evidence type="ECO:0000256" key="10">
    <source>
        <dbReference type="ARBA" id="ARBA00023049"/>
    </source>
</evidence>
<dbReference type="PRINTS" id="PR00932">
    <property type="entry name" value="AMINO1PTASE"/>
</dbReference>